<proteinExistence type="predicted"/>
<dbReference type="OrthoDB" id="5240244at2759"/>
<reference evidence="1" key="1">
    <citation type="journal article" date="2020" name="Stud. Mycol.">
        <title>101 Dothideomycetes genomes: a test case for predicting lifestyles and emergence of pathogens.</title>
        <authorList>
            <person name="Haridas S."/>
            <person name="Albert R."/>
            <person name="Binder M."/>
            <person name="Bloem J."/>
            <person name="Labutti K."/>
            <person name="Salamov A."/>
            <person name="Andreopoulos B."/>
            <person name="Baker S."/>
            <person name="Barry K."/>
            <person name="Bills G."/>
            <person name="Bluhm B."/>
            <person name="Cannon C."/>
            <person name="Castanera R."/>
            <person name="Culley D."/>
            <person name="Daum C."/>
            <person name="Ezra D."/>
            <person name="Gonzalez J."/>
            <person name="Henrissat B."/>
            <person name="Kuo A."/>
            <person name="Liang C."/>
            <person name="Lipzen A."/>
            <person name="Lutzoni F."/>
            <person name="Magnuson J."/>
            <person name="Mondo S."/>
            <person name="Nolan M."/>
            <person name="Ohm R."/>
            <person name="Pangilinan J."/>
            <person name="Park H.-J."/>
            <person name="Ramirez L."/>
            <person name="Alfaro M."/>
            <person name="Sun H."/>
            <person name="Tritt A."/>
            <person name="Yoshinaga Y."/>
            <person name="Zwiers L.-H."/>
            <person name="Turgeon B."/>
            <person name="Goodwin S."/>
            <person name="Spatafora J."/>
            <person name="Crous P."/>
            <person name="Grigoriev I."/>
        </authorList>
    </citation>
    <scope>NUCLEOTIDE SEQUENCE</scope>
    <source>
        <strain evidence="1">CBS 207.26</strain>
    </source>
</reference>
<name>A0A6A6EAF7_9PEZI</name>
<dbReference type="AlphaFoldDB" id="A0A6A6EAF7"/>
<evidence type="ECO:0000313" key="2">
    <source>
        <dbReference type="Proteomes" id="UP000800200"/>
    </source>
</evidence>
<keyword evidence="2" id="KW-1185">Reference proteome</keyword>
<gene>
    <name evidence="1" type="ORF">K469DRAFT_748511</name>
</gene>
<protein>
    <submittedName>
        <fullName evidence="1">Uncharacterized protein</fullName>
    </submittedName>
</protein>
<accession>A0A6A6EAF7</accession>
<dbReference type="Proteomes" id="UP000800200">
    <property type="component" value="Unassembled WGS sequence"/>
</dbReference>
<evidence type="ECO:0000313" key="1">
    <source>
        <dbReference type="EMBL" id="KAF2188143.1"/>
    </source>
</evidence>
<dbReference type="EMBL" id="ML994624">
    <property type="protein sequence ID" value="KAF2188143.1"/>
    <property type="molecule type" value="Genomic_DNA"/>
</dbReference>
<organism evidence="1 2">
    <name type="scientific">Zopfia rhizophila CBS 207.26</name>
    <dbReference type="NCBI Taxonomy" id="1314779"/>
    <lineage>
        <taxon>Eukaryota</taxon>
        <taxon>Fungi</taxon>
        <taxon>Dikarya</taxon>
        <taxon>Ascomycota</taxon>
        <taxon>Pezizomycotina</taxon>
        <taxon>Dothideomycetes</taxon>
        <taxon>Dothideomycetes incertae sedis</taxon>
        <taxon>Zopfiaceae</taxon>
        <taxon>Zopfia</taxon>
    </lineage>
</organism>
<sequence length="264" mass="29223">MAAQAQQYPVNPGVPGVSPHFWDPTISSYAKISMIYTKGAQYRYEDVVWHAWGEICDLYFPKVAATPTGPRWSIDREAYRGYPPSNPSQIKPDLLAIQLTPGQTQPGQAPQFTARDYLWIECKAASEDKPSGWKNVLAESVTRLSIAHSNRVVFLIIAVGWKCMYFVWDPNGTVQGQPQLFIRPSNNTQPWSVDARIKAVSAAPWVNTVTGEISHAHAMELECWATVLVAGQNVLKNGNSLGIIEQFLVGVQNIALQGQNPALF</sequence>